<feature type="region of interest" description="Disordered" evidence="1">
    <location>
        <begin position="67"/>
        <end position="86"/>
    </location>
</feature>
<protein>
    <submittedName>
        <fullName evidence="2">3',5'-cyclic-nucleotide phosphodiesterase</fullName>
    </submittedName>
</protein>
<sequence>ERRQPANDLPDQRHPLRKPALYPRPPGALHTGDKRSGTGGGGGLGRPDQRGLPAGVRDRRRVRAALRLPERDGHPRQPRLAQRRLRPLRAALRGAVLLHRVRRRGHGRHRLVRAGPQRWEGGARALRVYPRVLRERRGEAQDIRDPSPPHPDPGHGPRAQHHFRCGRRARASRRGGRGPRPFGPQARPVLLEAGRLLYSERRHRLYDPPARQHAALLQRYRNRRRARKGLPQVPVQATGTHRGLRLDHPRVRAPRGEDRRRSGRGPGGRARRRV</sequence>
<feature type="region of interest" description="Disordered" evidence="1">
    <location>
        <begin position="1"/>
        <end position="58"/>
    </location>
</feature>
<evidence type="ECO:0000256" key="1">
    <source>
        <dbReference type="SAM" id="MobiDB-lite"/>
    </source>
</evidence>
<dbReference type="AlphaFoldDB" id="A0A6J4P4Q0"/>
<feature type="region of interest" description="Disordered" evidence="1">
    <location>
        <begin position="223"/>
        <end position="274"/>
    </location>
</feature>
<feature type="compositionally biased region" description="Basic residues" evidence="1">
    <location>
        <begin position="158"/>
        <end position="177"/>
    </location>
</feature>
<evidence type="ECO:0000313" key="2">
    <source>
        <dbReference type="EMBL" id="CAA9404599.1"/>
    </source>
</evidence>
<feature type="non-terminal residue" evidence="2">
    <location>
        <position position="274"/>
    </location>
</feature>
<feature type="compositionally biased region" description="Basic and acidic residues" evidence="1">
    <location>
        <begin position="138"/>
        <end position="155"/>
    </location>
</feature>
<accession>A0A6J4P4Q0</accession>
<dbReference type="EMBL" id="CADCUZ010000036">
    <property type="protein sequence ID" value="CAA9404599.1"/>
    <property type="molecule type" value="Genomic_DNA"/>
</dbReference>
<feature type="non-terminal residue" evidence="2">
    <location>
        <position position="1"/>
    </location>
</feature>
<organism evidence="2">
    <name type="scientific">uncultured Rubrobacteraceae bacterium</name>
    <dbReference type="NCBI Taxonomy" id="349277"/>
    <lineage>
        <taxon>Bacteria</taxon>
        <taxon>Bacillati</taxon>
        <taxon>Actinomycetota</taxon>
        <taxon>Rubrobacteria</taxon>
        <taxon>Rubrobacterales</taxon>
        <taxon>Rubrobacteraceae</taxon>
        <taxon>environmental samples</taxon>
    </lineage>
</organism>
<feature type="region of interest" description="Disordered" evidence="1">
    <location>
        <begin position="138"/>
        <end position="187"/>
    </location>
</feature>
<reference evidence="2" key="1">
    <citation type="submission" date="2020-02" db="EMBL/GenBank/DDBJ databases">
        <authorList>
            <person name="Meier V. D."/>
        </authorList>
    </citation>
    <scope>NUCLEOTIDE SEQUENCE</scope>
    <source>
        <strain evidence="2">AVDCRST_MAG55</strain>
    </source>
</reference>
<gene>
    <name evidence="2" type="ORF">AVDCRST_MAG55-923</name>
</gene>
<feature type="compositionally biased region" description="Basic and acidic residues" evidence="1">
    <location>
        <begin position="244"/>
        <end position="260"/>
    </location>
</feature>
<name>A0A6J4P4Q0_9ACTN</name>
<proteinExistence type="predicted"/>